<accession>A0A8I1SVB5</accession>
<protein>
    <submittedName>
        <fullName evidence="2">Uncharacterized protein</fullName>
    </submittedName>
</protein>
<sequence>MPAIPTINIASGQPPSLASVRSACRKMKLCIAASYAVLAYFIARSLIALGQSHMRSTPAALGVGSLLAIVKDLGIIALLLGAAYALYRSLTIYQSLRLCDDSKICRVVYAVCRVNPAADRYRIAVLRSGRGFLTAEIDGFFRLCPPELWTQSWPQDLKARIQSPEPLAVMAKLTAE</sequence>
<dbReference type="EMBL" id="JAFKMR010000012">
    <property type="protein sequence ID" value="MBN8743483.1"/>
    <property type="molecule type" value="Genomic_DNA"/>
</dbReference>
<evidence type="ECO:0000313" key="2">
    <source>
        <dbReference type="EMBL" id="MBN8743483.1"/>
    </source>
</evidence>
<evidence type="ECO:0000256" key="1">
    <source>
        <dbReference type="SAM" id="Phobius"/>
    </source>
</evidence>
<keyword evidence="1" id="KW-1133">Transmembrane helix</keyword>
<organism evidence="2 3">
    <name type="scientific">Thiomonas arsenitoxydans (strain DSM 22701 / CIP 110005 / 3As)</name>
    <dbReference type="NCBI Taxonomy" id="426114"/>
    <lineage>
        <taxon>Bacteria</taxon>
        <taxon>Pseudomonadati</taxon>
        <taxon>Pseudomonadota</taxon>
        <taxon>Betaproteobacteria</taxon>
        <taxon>Burkholderiales</taxon>
        <taxon>Thiomonas</taxon>
    </lineage>
</organism>
<comment type="caution">
    <text evidence="2">The sequence shown here is derived from an EMBL/GenBank/DDBJ whole genome shotgun (WGS) entry which is preliminary data.</text>
</comment>
<keyword evidence="1" id="KW-0472">Membrane</keyword>
<dbReference type="RefSeq" id="WP_276708389.1">
    <property type="nucleotide sequence ID" value="NZ_JAFKMQ010000042.1"/>
</dbReference>
<dbReference type="Proteomes" id="UP000664800">
    <property type="component" value="Unassembled WGS sequence"/>
</dbReference>
<keyword evidence="1" id="KW-0812">Transmembrane</keyword>
<reference evidence="2" key="1">
    <citation type="submission" date="2021-02" db="EMBL/GenBank/DDBJ databases">
        <title>Thiocyanate and organic carbon inputs drive convergent selection for specific autotrophic Afipia and Thiobacillus strains within complex microbiomes.</title>
        <authorList>
            <person name="Huddy R.J."/>
            <person name="Sachdeva R."/>
            <person name="Kadzinga F."/>
            <person name="Kantor R.S."/>
            <person name="Harrison S.T.L."/>
            <person name="Banfield J.F."/>
        </authorList>
    </citation>
    <scope>NUCLEOTIDE SEQUENCE</scope>
    <source>
        <strain evidence="2">SCN18_13_7_16_R3_B_64_19</strain>
    </source>
</reference>
<gene>
    <name evidence="2" type="ORF">J0I24_04165</name>
</gene>
<dbReference type="AlphaFoldDB" id="A0A8I1SVB5"/>
<feature type="transmembrane region" description="Helical" evidence="1">
    <location>
        <begin position="59"/>
        <end position="87"/>
    </location>
</feature>
<proteinExistence type="predicted"/>
<name>A0A8I1SVB5_THIA3</name>
<evidence type="ECO:0000313" key="3">
    <source>
        <dbReference type="Proteomes" id="UP000664800"/>
    </source>
</evidence>
<feature type="transmembrane region" description="Helical" evidence="1">
    <location>
        <begin position="29"/>
        <end position="47"/>
    </location>
</feature>